<evidence type="ECO:0000313" key="3">
    <source>
        <dbReference type="Proteomes" id="UP000670776"/>
    </source>
</evidence>
<accession>A0ABS4BWT3</accession>
<dbReference type="RefSeq" id="WP_209655926.1">
    <property type="nucleotide sequence ID" value="NZ_JAGJCB010000016.1"/>
</dbReference>
<dbReference type="Proteomes" id="UP000670776">
    <property type="component" value="Unassembled WGS sequence"/>
</dbReference>
<name>A0ABS4BWT3_9FLAO</name>
<proteinExistence type="predicted"/>
<keyword evidence="1" id="KW-0732">Signal</keyword>
<comment type="caution">
    <text evidence="2">The sequence shown here is derived from an EMBL/GenBank/DDBJ whole genome shotgun (WGS) entry which is preliminary data.</text>
</comment>
<dbReference type="EMBL" id="JAGJCB010000016">
    <property type="protein sequence ID" value="MBP0905042.1"/>
    <property type="molecule type" value="Genomic_DNA"/>
</dbReference>
<evidence type="ECO:0000313" key="2">
    <source>
        <dbReference type="EMBL" id="MBP0905042.1"/>
    </source>
</evidence>
<organism evidence="2 3">
    <name type="scientific">Mariniflexile gromovii</name>
    <dbReference type="NCBI Taxonomy" id="362523"/>
    <lineage>
        <taxon>Bacteria</taxon>
        <taxon>Pseudomonadati</taxon>
        <taxon>Bacteroidota</taxon>
        <taxon>Flavobacteriia</taxon>
        <taxon>Flavobacteriales</taxon>
        <taxon>Flavobacteriaceae</taxon>
        <taxon>Mariniflexile</taxon>
    </lineage>
</organism>
<evidence type="ECO:0000256" key="1">
    <source>
        <dbReference type="SAM" id="SignalP"/>
    </source>
</evidence>
<sequence length="172" mass="20014">MLKRKHLVLLMCGIYSCALFFMSCNDDDTLSKDEVIKEKLNEVRNITSDIRTTEKAAEKGWDEALSECVEHPTEGAMGYHIARMEYMDGRVNHKEPQVLLFAKKKNSEDLELVGVEYIVPFGIHPSSKEAPELFFQKFHKNMDQEIWALHVWTERENPKGIFYDWNPDVSCQ</sequence>
<gene>
    <name evidence="2" type="ORF">J8H85_14475</name>
</gene>
<feature type="chain" id="PRO_5045756776" description="Lipoprotein" evidence="1">
    <location>
        <begin position="22"/>
        <end position="172"/>
    </location>
</feature>
<dbReference type="PROSITE" id="PS51257">
    <property type="entry name" value="PROKAR_LIPOPROTEIN"/>
    <property type="match status" value="1"/>
</dbReference>
<reference evidence="2 3" key="1">
    <citation type="submission" date="2021-04" db="EMBL/GenBank/DDBJ databases">
        <title>Mariniflexile gromovii gen. nov., sp. nov., a gliding bacterium isolated from the sea urchin Strongylocentrotus intermedius.</title>
        <authorList>
            <person name="Ko S."/>
            <person name="Le V."/>
            <person name="Ahn C.-Y."/>
            <person name="Oh H.-M."/>
        </authorList>
    </citation>
    <scope>NUCLEOTIDE SEQUENCE [LARGE SCALE GENOMIC DNA]</scope>
    <source>
        <strain evidence="2 3">KCTC 12570</strain>
    </source>
</reference>
<protein>
    <recommendedName>
        <fullName evidence="4">Lipoprotein</fullName>
    </recommendedName>
</protein>
<keyword evidence="3" id="KW-1185">Reference proteome</keyword>
<feature type="signal peptide" evidence="1">
    <location>
        <begin position="1"/>
        <end position="21"/>
    </location>
</feature>
<evidence type="ECO:0008006" key="4">
    <source>
        <dbReference type="Google" id="ProtNLM"/>
    </source>
</evidence>